<dbReference type="Gene3D" id="1.10.10.10">
    <property type="entry name" value="Winged helix-like DNA-binding domain superfamily/Winged helix DNA-binding domain"/>
    <property type="match status" value="1"/>
</dbReference>
<accession>A0A7X6MNW7</accession>
<evidence type="ECO:0000256" key="5">
    <source>
        <dbReference type="ARBA" id="ARBA00023163"/>
    </source>
</evidence>
<comment type="function">
    <text evidence="7">Required for the induction the katG gene for catalase. Involved in the response to hydrogen peroxide.</text>
</comment>
<dbReference type="PANTHER" id="PTHR30293">
    <property type="entry name" value="TRANSCRIPTIONAL REGULATORY PROTEIN NAC-RELATED"/>
    <property type="match status" value="1"/>
</dbReference>
<evidence type="ECO:0000313" key="9">
    <source>
        <dbReference type="EMBL" id="NKZ10362.1"/>
    </source>
</evidence>
<dbReference type="FunFam" id="1.10.10.10:FF:000001">
    <property type="entry name" value="LysR family transcriptional regulator"/>
    <property type="match status" value="1"/>
</dbReference>
<keyword evidence="3" id="KW-0238">DNA-binding</keyword>
<dbReference type="InterPro" id="IPR000847">
    <property type="entry name" value="LysR_HTH_N"/>
</dbReference>
<evidence type="ECO:0000313" key="10">
    <source>
        <dbReference type="Proteomes" id="UP000518188"/>
    </source>
</evidence>
<evidence type="ECO:0000256" key="1">
    <source>
        <dbReference type="ARBA" id="ARBA00009437"/>
    </source>
</evidence>
<comment type="caution">
    <text evidence="9">The sequence shown here is derived from an EMBL/GenBank/DDBJ whole genome shotgun (WGS) entry which is preliminary data.</text>
</comment>
<dbReference type="Pfam" id="PF00126">
    <property type="entry name" value="HTH_1"/>
    <property type="match status" value="1"/>
</dbReference>
<dbReference type="InterPro" id="IPR036388">
    <property type="entry name" value="WH-like_DNA-bd_sf"/>
</dbReference>
<dbReference type="InterPro" id="IPR005119">
    <property type="entry name" value="LysR_subst-bd"/>
</dbReference>
<dbReference type="GO" id="GO:2000142">
    <property type="term" value="P:regulation of DNA-templated transcription initiation"/>
    <property type="evidence" value="ECO:0007669"/>
    <property type="project" value="TreeGrafter"/>
</dbReference>
<reference evidence="9 10" key="1">
    <citation type="submission" date="2020-04" db="EMBL/GenBank/DDBJ databases">
        <title>MicrobeNet Type strains.</title>
        <authorList>
            <person name="Nicholson A.C."/>
        </authorList>
    </citation>
    <scope>NUCLEOTIDE SEQUENCE [LARGE SCALE GENOMIC DNA]</scope>
    <source>
        <strain evidence="9 10">ATCC 700731</strain>
    </source>
</reference>
<evidence type="ECO:0000256" key="3">
    <source>
        <dbReference type="ARBA" id="ARBA00023125"/>
    </source>
</evidence>
<dbReference type="SUPFAM" id="SSF46785">
    <property type="entry name" value="Winged helix' DNA-binding domain"/>
    <property type="match status" value="1"/>
</dbReference>
<evidence type="ECO:0000256" key="2">
    <source>
        <dbReference type="ARBA" id="ARBA00023015"/>
    </source>
</evidence>
<keyword evidence="5" id="KW-0804">Transcription</keyword>
<dbReference type="PROSITE" id="PS50931">
    <property type="entry name" value="HTH_LYSR"/>
    <property type="match status" value="1"/>
</dbReference>
<dbReference type="GO" id="GO:0003700">
    <property type="term" value="F:DNA-binding transcription factor activity"/>
    <property type="evidence" value="ECO:0007669"/>
    <property type="project" value="InterPro"/>
</dbReference>
<dbReference type="SUPFAM" id="SSF53850">
    <property type="entry name" value="Periplasmic binding protein-like II"/>
    <property type="match status" value="1"/>
</dbReference>
<dbReference type="PRINTS" id="PR00039">
    <property type="entry name" value="HTHLYSR"/>
</dbReference>
<dbReference type="Pfam" id="PF03466">
    <property type="entry name" value="LysR_substrate"/>
    <property type="match status" value="1"/>
</dbReference>
<dbReference type="AlphaFoldDB" id="A0A7X6MNW7"/>
<evidence type="ECO:0000256" key="7">
    <source>
        <dbReference type="ARBA" id="ARBA00056658"/>
    </source>
</evidence>
<organism evidence="9 10">
    <name type="scientific">Mycolicibacterium septicum DSM 44393</name>
    <dbReference type="NCBI Taxonomy" id="1341646"/>
    <lineage>
        <taxon>Bacteria</taxon>
        <taxon>Bacillati</taxon>
        <taxon>Actinomycetota</taxon>
        <taxon>Actinomycetes</taxon>
        <taxon>Mycobacteriales</taxon>
        <taxon>Mycobacteriaceae</taxon>
        <taxon>Mycolicibacterium</taxon>
    </lineage>
</organism>
<dbReference type="InterPro" id="IPR036390">
    <property type="entry name" value="WH_DNA-bd_sf"/>
</dbReference>
<comment type="similarity">
    <text evidence="1">Belongs to the LysR transcriptional regulatory family.</text>
</comment>
<protein>
    <recommendedName>
        <fullName evidence="6">Probable hydrogen peroxide-inducible genes activator</fullName>
    </recommendedName>
</protein>
<dbReference type="PANTHER" id="PTHR30293:SF0">
    <property type="entry name" value="NITROGEN ASSIMILATION REGULATORY PROTEIN NAC"/>
    <property type="match status" value="1"/>
</dbReference>
<dbReference type="RefSeq" id="WP_044518882.1">
    <property type="nucleotide sequence ID" value="NZ_HG322951.1"/>
</dbReference>
<dbReference type="GO" id="GO:0003677">
    <property type="term" value="F:DNA binding"/>
    <property type="evidence" value="ECO:0007669"/>
    <property type="project" value="UniProtKB-KW"/>
</dbReference>
<evidence type="ECO:0000256" key="6">
    <source>
        <dbReference type="ARBA" id="ARBA00040885"/>
    </source>
</evidence>
<evidence type="ECO:0000256" key="4">
    <source>
        <dbReference type="ARBA" id="ARBA00023159"/>
    </source>
</evidence>
<name>A0A7X6MNW7_9MYCO</name>
<keyword evidence="4" id="KW-0010">Activator</keyword>
<sequence>MDTHRLKYFLRIAEERSITRAAGVLGIAQPALSRQLQLLEEDLGVTLFTRTRRGVELTEAGERLRASTAGPLRQLELAVQYAGTPLARLDRTLRLGLPETTIDLLAAPLLASLTTVFPEATFSVTVGSTDHLVEAMLKGAVDVALINPVPDERVFYRELLAEELFLIGGPESDLDDASAVGFSDVVRLPLVVPRSSSGIGVALQNAALRTKVQFSHRTTTDSVAVMKNMIEAGIAYGFLPLSACRREIDDGRLRFAAIADSALSQRLGVAATEQLDLPRELSVKIGDTIREEVAALVRAGTWSAELIATRPWNPMHG</sequence>
<proteinExistence type="inferred from homology"/>
<dbReference type="EMBL" id="JAAXPJ010000001">
    <property type="protein sequence ID" value="NKZ10362.1"/>
    <property type="molecule type" value="Genomic_DNA"/>
</dbReference>
<dbReference type="Proteomes" id="UP000518188">
    <property type="component" value="Unassembled WGS sequence"/>
</dbReference>
<gene>
    <name evidence="9" type="ORF">HGA11_05170</name>
</gene>
<keyword evidence="2" id="KW-0805">Transcription regulation</keyword>
<dbReference type="Gene3D" id="3.40.190.10">
    <property type="entry name" value="Periplasmic binding protein-like II"/>
    <property type="match status" value="2"/>
</dbReference>
<evidence type="ECO:0000259" key="8">
    <source>
        <dbReference type="PROSITE" id="PS50931"/>
    </source>
</evidence>
<feature type="domain" description="HTH lysR-type" evidence="8">
    <location>
        <begin position="1"/>
        <end position="58"/>
    </location>
</feature>